<dbReference type="InterPro" id="IPR012931">
    <property type="entry name" value="TraG_N_Proteobacteria"/>
</dbReference>
<keyword evidence="2" id="KW-1133">Transmembrane helix</keyword>
<dbReference type="HOGENOM" id="CLU_297523_0_0_7"/>
<feature type="transmembrane region" description="Helical" evidence="2">
    <location>
        <begin position="90"/>
        <end position="113"/>
    </location>
</feature>
<evidence type="ECO:0000313" key="6">
    <source>
        <dbReference type="Proteomes" id="UP000001933"/>
    </source>
</evidence>
<feature type="region of interest" description="Disordered" evidence="1">
    <location>
        <begin position="981"/>
        <end position="1012"/>
    </location>
</feature>
<sequence length="1012" mass="107805">MGIFGKTILIFGFTVVMLSAAPDAHAVDMEYYTYNGFGAVVTAFQKISLIFSDNGYRALFFTVTALGIFIAGAAAYFHLLKGARFSPLSWAWPVGLGICLYLGLMVPTGNITIYDPVLNRFQTVGRIPDGIVVVAGTLNKIERGLVDIISTSGTPQNFQDYAGGIGFDMLLKASGGHLKIRDQYIDESLKRYTKDCLFFELQRPGTSLSVNDVTSSSTDFMSQYAQAANPAVFTVWYSESDRTGTTMSCADAWTNLQGYFSDPLNMGDTIRFACANAGFNADNAGELTKCTEIISNYASYVEGGAFTIPAPNFMRQVYMAEVLNDMLLDANPDLAVKGLASRSIMTGGLGMGIVANEWLPVARAVITAVAIGLIPILVIFIPTPLAGKALGLVAGMFIWLTAWGVTDAITHGIATDYAYGVFEYVRQNALGFAAVMNMPDASLKALSMFGLIRTSGIMLATVITGMLVRFGGHALAMMAGTISGTVQSQGSQAASQASTPEGGARSMDSARTAIPTWSNANRWSIQDYSDLETARRVGSTAGMMKVRDEFGADRLGGMHGDAAVGGFLPRAAAGSGMVEVGLDRSQGLLKAGNISRLGKTEGDLESFRESGHAGDFFDYHADQAAVEGKKRYFAAMKYDEAMEEAGRGDRISGYRAVADYDAHKTAGVIREGEKHGVEAKALGETKGRLDALQTVAAFRGIEAVGEGAYLDARRDAVIDDVAKWGALRSFAESRGVDFERFAADRHRTADISVNAAEAERYGLPGAGSYRMAWGGHGELLFTNRSSGSQYQVGTFGKSGRDIAGYNISRSEEGNLRKIYSNFTDRVGGSHSVRYDDFRESVSGFRGRGYNVSIVEDASMAGGHRVMVFDPSHKKPVLVSGNINHLVSSYRQTADGATKEAIVPLTGDVLASESTIGSVRTQNQDRLNVNMGVKADGTVTEGVRKVAGETVAVGAAASMDGLASIGSTVRSVKQLGELGNNFKLNRTKGEPTLEGGETAKGEISPGPASDPVQ</sequence>
<dbReference type="RefSeq" id="WP_011417589.1">
    <property type="nucleotide sequence ID" value="NC_007759.1"/>
</dbReference>
<organism evidence="5 6">
    <name type="scientific">Syntrophus aciditrophicus (strain SB)</name>
    <dbReference type="NCBI Taxonomy" id="56780"/>
    <lineage>
        <taxon>Bacteria</taxon>
        <taxon>Pseudomonadati</taxon>
        <taxon>Thermodesulfobacteriota</taxon>
        <taxon>Syntrophia</taxon>
        <taxon>Syntrophales</taxon>
        <taxon>Syntrophaceae</taxon>
        <taxon>Syntrophus</taxon>
    </lineage>
</organism>
<accession>Q2LU10</accession>
<dbReference type="Pfam" id="PF07916">
    <property type="entry name" value="TraG_N"/>
    <property type="match status" value="1"/>
</dbReference>
<dbReference type="eggNOG" id="COG3266">
    <property type="taxonomic scope" value="Bacteria"/>
</dbReference>
<dbReference type="EMBL" id="CP000252">
    <property type="protein sequence ID" value="ABC77567.1"/>
    <property type="molecule type" value="Genomic_DNA"/>
</dbReference>
<keyword evidence="3" id="KW-0732">Signal</keyword>
<reference evidence="5 6" key="1">
    <citation type="journal article" date="2007" name="Proc. Natl. Acad. Sci. U.S.A.">
        <title>The genome of Syntrophus aciditrophicus: life at the thermodynamic limit of microbial growth.</title>
        <authorList>
            <person name="McInerney M.J."/>
            <person name="Rohlin L."/>
            <person name="Mouttaki H."/>
            <person name="Kim U."/>
            <person name="Krupp R.S."/>
            <person name="Rios-Hernandez L."/>
            <person name="Sieber J."/>
            <person name="Struchtemeyer C.G."/>
            <person name="Bhattacharyya A."/>
            <person name="Campbell J.W."/>
            <person name="Gunsalus R.P."/>
        </authorList>
    </citation>
    <scope>NUCLEOTIDE SEQUENCE [LARGE SCALE GENOMIC DNA]</scope>
    <source>
        <strain evidence="5 6">SB</strain>
    </source>
</reference>
<dbReference type="AlphaFoldDB" id="Q2LU10"/>
<keyword evidence="2" id="KW-0812">Transmembrane</keyword>
<feature type="compositionally biased region" description="Low complexity" evidence="1">
    <location>
        <begin position="489"/>
        <end position="498"/>
    </location>
</feature>
<feature type="chain" id="PRO_5004212454" evidence="3">
    <location>
        <begin position="27"/>
        <end position="1012"/>
    </location>
</feature>
<evidence type="ECO:0000256" key="1">
    <source>
        <dbReference type="SAM" id="MobiDB-lite"/>
    </source>
</evidence>
<feature type="domain" description="TraG N-terminal Proteobacteria" evidence="4">
    <location>
        <begin position="30"/>
        <end position="489"/>
    </location>
</feature>
<dbReference type="InParanoid" id="Q2LU10"/>
<dbReference type="Proteomes" id="UP000001933">
    <property type="component" value="Chromosome"/>
</dbReference>
<feature type="signal peptide" evidence="3">
    <location>
        <begin position="1"/>
        <end position="26"/>
    </location>
</feature>
<keyword evidence="2" id="KW-0472">Membrane</keyword>
<name>Q2LU10_SYNAS</name>
<evidence type="ECO:0000259" key="4">
    <source>
        <dbReference type="Pfam" id="PF07916"/>
    </source>
</evidence>
<proteinExistence type="predicted"/>
<feature type="transmembrane region" description="Helical" evidence="2">
    <location>
        <begin position="389"/>
        <end position="406"/>
    </location>
</feature>
<gene>
    <name evidence="5" type="ORF">SYN_01875</name>
</gene>
<protein>
    <submittedName>
        <fullName evidence="5">DNA transfer and F pilus assembly protein</fullName>
    </submittedName>
</protein>
<dbReference type="KEGG" id="sat:SYN_01875"/>
<feature type="transmembrane region" description="Helical" evidence="2">
    <location>
        <begin position="36"/>
        <end position="52"/>
    </location>
</feature>
<evidence type="ECO:0000256" key="2">
    <source>
        <dbReference type="SAM" id="Phobius"/>
    </source>
</evidence>
<keyword evidence="6" id="KW-1185">Reference proteome</keyword>
<feature type="region of interest" description="Disordered" evidence="1">
    <location>
        <begin position="489"/>
        <end position="509"/>
    </location>
</feature>
<dbReference type="STRING" id="56780.SYN_01875"/>
<evidence type="ECO:0000313" key="5">
    <source>
        <dbReference type="EMBL" id="ABC77567.1"/>
    </source>
</evidence>
<evidence type="ECO:0000256" key="3">
    <source>
        <dbReference type="SAM" id="SignalP"/>
    </source>
</evidence>
<dbReference type="OrthoDB" id="5408904at2"/>
<feature type="transmembrane region" description="Helical" evidence="2">
    <location>
        <begin position="445"/>
        <end position="468"/>
    </location>
</feature>
<feature type="transmembrane region" description="Helical" evidence="2">
    <location>
        <begin position="361"/>
        <end position="382"/>
    </location>
</feature>
<feature type="transmembrane region" description="Helical" evidence="2">
    <location>
        <begin position="59"/>
        <end position="78"/>
    </location>
</feature>